<sequence>MASGKQIFNLLQLPREMIALILTFLGPEDLMAVERTSRELSRLARLPCVLRTTRFLMSNSVDSFRAHLDESRAAAISELDLNNFVAANSDTVERCACSRLGCLEQLARARFRLDELDVRADVSARPSTCAVCDSPFICNEQVFESLPLLSSLRRLTLCDLPNIQDLRFLRGCVFRELRLRNLGLAGFAGEGTTAALTEMMQQVHSLLLESSTVPLDLSFLGRGQRRTSQLRRFCVRSPGMEWKECKYLMESLCRFFPIAEYIHVHTWLPGLESAPVSFVTSRTKKPSSGNGVLCLEPALHADRIALCDACNLVSAERPRNCGPRRF</sequence>
<organism evidence="2 3">
    <name type="scientific">Amblyomma americanum</name>
    <name type="common">Lone star tick</name>
    <dbReference type="NCBI Taxonomy" id="6943"/>
    <lineage>
        <taxon>Eukaryota</taxon>
        <taxon>Metazoa</taxon>
        <taxon>Ecdysozoa</taxon>
        <taxon>Arthropoda</taxon>
        <taxon>Chelicerata</taxon>
        <taxon>Arachnida</taxon>
        <taxon>Acari</taxon>
        <taxon>Parasitiformes</taxon>
        <taxon>Ixodida</taxon>
        <taxon>Ixodoidea</taxon>
        <taxon>Ixodidae</taxon>
        <taxon>Amblyomminae</taxon>
        <taxon>Amblyomma</taxon>
    </lineage>
</organism>
<reference evidence="2 3" key="1">
    <citation type="journal article" date="2023" name="Arcadia Sci">
        <title>De novo assembly of a long-read Amblyomma americanum tick genome.</title>
        <authorList>
            <person name="Chou S."/>
            <person name="Poskanzer K.E."/>
            <person name="Rollins M."/>
            <person name="Thuy-Boun P.S."/>
        </authorList>
    </citation>
    <scope>NUCLEOTIDE SEQUENCE [LARGE SCALE GENOMIC DNA]</scope>
    <source>
        <strain evidence="2">F_SG_1</strain>
        <tissue evidence="2">Salivary glands</tissue>
    </source>
</reference>
<dbReference type="EMBL" id="JARKHS020017047">
    <property type="protein sequence ID" value="KAK8773337.1"/>
    <property type="molecule type" value="Genomic_DNA"/>
</dbReference>
<protein>
    <recommendedName>
        <fullName evidence="1">F-box domain-containing protein</fullName>
    </recommendedName>
</protein>
<evidence type="ECO:0000313" key="2">
    <source>
        <dbReference type="EMBL" id="KAK8773337.1"/>
    </source>
</evidence>
<dbReference type="InterPro" id="IPR036047">
    <property type="entry name" value="F-box-like_dom_sf"/>
</dbReference>
<gene>
    <name evidence="2" type="ORF">V5799_012130</name>
</gene>
<comment type="caution">
    <text evidence="2">The sequence shown here is derived from an EMBL/GenBank/DDBJ whole genome shotgun (WGS) entry which is preliminary data.</text>
</comment>
<proteinExistence type="predicted"/>
<accession>A0AAQ4EEY0</accession>
<evidence type="ECO:0000259" key="1">
    <source>
        <dbReference type="PROSITE" id="PS50181"/>
    </source>
</evidence>
<evidence type="ECO:0000313" key="3">
    <source>
        <dbReference type="Proteomes" id="UP001321473"/>
    </source>
</evidence>
<feature type="domain" description="F-box" evidence="1">
    <location>
        <begin position="7"/>
        <end position="53"/>
    </location>
</feature>
<dbReference type="AlphaFoldDB" id="A0AAQ4EEY0"/>
<dbReference type="PROSITE" id="PS50181">
    <property type="entry name" value="FBOX"/>
    <property type="match status" value="1"/>
</dbReference>
<keyword evidence="3" id="KW-1185">Reference proteome</keyword>
<dbReference type="InterPro" id="IPR001810">
    <property type="entry name" value="F-box_dom"/>
</dbReference>
<dbReference type="Proteomes" id="UP001321473">
    <property type="component" value="Unassembled WGS sequence"/>
</dbReference>
<dbReference type="SUPFAM" id="SSF81383">
    <property type="entry name" value="F-box domain"/>
    <property type="match status" value="1"/>
</dbReference>
<name>A0AAQ4EEY0_AMBAM</name>